<dbReference type="InterPro" id="IPR050418">
    <property type="entry name" value="D-iso_2-hydroxyacid_DH_PdxB"/>
</dbReference>
<feature type="domain" description="D-isomer specific 2-hydroxyacid dehydrogenase catalytic" evidence="5">
    <location>
        <begin position="29"/>
        <end position="312"/>
    </location>
</feature>
<dbReference type="InterPro" id="IPR036291">
    <property type="entry name" value="NAD(P)-bd_dom_sf"/>
</dbReference>
<evidence type="ECO:0000259" key="5">
    <source>
        <dbReference type="Pfam" id="PF00389"/>
    </source>
</evidence>
<reference evidence="7 8" key="1">
    <citation type="submission" date="2024-06" db="EMBL/GenBank/DDBJ databases">
        <title>The Natural Products Discovery Center: Release of the First 8490 Sequenced Strains for Exploring Actinobacteria Biosynthetic Diversity.</title>
        <authorList>
            <person name="Kalkreuter E."/>
            <person name="Kautsar S.A."/>
            <person name="Yang D."/>
            <person name="Bader C.D."/>
            <person name="Teijaro C.N."/>
            <person name="Fluegel L."/>
            <person name="Davis C.M."/>
            <person name="Simpson J.R."/>
            <person name="Lauterbach L."/>
            <person name="Steele A.D."/>
            <person name="Gui C."/>
            <person name="Meng S."/>
            <person name="Li G."/>
            <person name="Viehrig K."/>
            <person name="Ye F."/>
            <person name="Su P."/>
            <person name="Kiefer A.F."/>
            <person name="Nichols A."/>
            <person name="Cepeda A.J."/>
            <person name="Yan W."/>
            <person name="Fan B."/>
            <person name="Jiang Y."/>
            <person name="Adhikari A."/>
            <person name="Zheng C.-J."/>
            <person name="Schuster L."/>
            <person name="Cowan T.M."/>
            <person name="Smanski M.J."/>
            <person name="Chevrette M.G."/>
            <person name="De Carvalho L.P.S."/>
            <person name="Shen B."/>
        </authorList>
    </citation>
    <scope>NUCLEOTIDE SEQUENCE [LARGE SCALE GENOMIC DNA]</scope>
    <source>
        <strain evidence="7 8">NPDC000634</strain>
    </source>
</reference>
<dbReference type="SUPFAM" id="SSF51735">
    <property type="entry name" value="NAD(P)-binding Rossmann-fold domains"/>
    <property type="match status" value="1"/>
</dbReference>
<keyword evidence="8" id="KW-1185">Reference proteome</keyword>
<dbReference type="InterPro" id="IPR006139">
    <property type="entry name" value="D-isomer_2_OHA_DH_cat_dom"/>
</dbReference>
<dbReference type="InterPro" id="IPR029753">
    <property type="entry name" value="D-isomer_DH_CS"/>
</dbReference>
<dbReference type="Pfam" id="PF00389">
    <property type="entry name" value="2-Hacid_dh"/>
    <property type="match status" value="1"/>
</dbReference>
<feature type="domain" description="D-isomer specific 2-hydroxyacid dehydrogenase NAD-binding" evidence="6">
    <location>
        <begin position="111"/>
        <end position="281"/>
    </location>
</feature>
<keyword evidence="3" id="KW-0520">NAD</keyword>
<dbReference type="Gene3D" id="3.40.50.720">
    <property type="entry name" value="NAD(P)-binding Rossmann-like Domain"/>
    <property type="match status" value="2"/>
</dbReference>
<dbReference type="PROSITE" id="PS00065">
    <property type="entry name" value="D_2_HYDROXYACID_DH_1"/>
    <property type="match status" value="1"/>
</dbReference>
<dbReference type="PANTHER" id="PTHR43761:SF1">
    <property type="entry name" value="D-ISOMER SPECIFIC 2-HYDROXYACID DEHYDROGENASE CATALYTIC DOMAIN-CONTAINING PROTEIN-RELATED"/>
    <property type="match status" value="1"/>
</dbReference>
<dbReference type="PANTHER" id="PTHR43761">
    <property type="entry name" value="D-ISOMER SPECIFIC 2-HYDROXYACID DEHYDROGENASE FAMILY PROTEIN (AFU_ORTHOLOGUE AFUA_1G13630)"/>
    <property type="match status" value="1"/>
</dbReference>
<evidence type="ECO:0000313" key="7">
    <source>
        <dbReference type="EMBL" id="MER6977628.1"/>
    </source>
</evidence>
<sequence length="313" mass="33136">MPDTATLLITPHQFPDLEREKRLADEFGLELVVAGDQQELTAAMPHARIVMVTPYGRVGAAEFAAMEGCIGVVRYGIGYDNIDVSAAKEAGVPVSIVPDASTEEVASHAFALGLALTRRIPAGQAAISAGKWAGAVPADLPVLSKLQVGVVGMGRIGRHVARWWSAVGADVKAYDPIAQFDDVASAPVDEIIQSSDVITLHVPLNDETHHMISRDSIARMRRGAVVVNVSRGGLIDEKALADALRDGHLGGAGLDVFESEPLAADNPLRDAPNTFLTPHSAWKSRSSLSALQDGAVRRSRNLLGGEEPPDRVA</sequence>
<dbReference type="CDD" id="cd05299">
    <property type="entry name" value="CtBP_dh"/>
    <property type="match status" value="1"/>
</dbReference>
<dbReference type="PROSITE" id="PS00670">
    <property type="entry name" value="D_2_HYDROXYACID_DH_2"/>
    <property type="match status" value="1"/>
</dbReference>
<dbReference type="InterPro" id="IPR043322">
    <property type="entry name" value="CtBP"/>
</dbReference>
<dbReference type="Pfam" id="PF02826">
    <property type="entry name" value="2-Hacid_dh_C"/>
    <property type="match status" value="1"/>
</dbReference>
<evidence type="ECO:0000256" key="4">
    <source>
        <dbReference type="RuleBase" id="RU003719"/>
    </source>
</evidence>
<dbReference type="InterPro" id="IPR029752">
    <property type="entry name" value="D-isomer_DH_CS1"/>
</dbReference>
<organism evidence="7 8">
    <name type="scientific">Streptomyces carpinensis</name>
    <dbReference type="NCBI Taxonomy" id="66369"/>
    <lineage>
        <taxon>Bacteria</taxon>
        <taxon>Bacillati</taxon>
        <taxon>Actinomycetota</taxon>
        <taxon>Actinomycetes</taxon>
        <taxon>Kitasatosporales</taxon>
        <taxon>Streptomycetaceae</taxon>
        <taxon>Streptomyces</taxon>
    </lineage>
</organism>
<dbReference type="SUPFAM" id="SSF52283">
    <property type="entry name" value="Formate/glycerate dehydrogenase catalytic domain-like"/>
    <property type="match status" value="1"/>
</dbReference>
<evidence type="ECO:0000256" key="1">
    <source>
        <dbReference type="ARBA" id="ARBA00005854"/>
    </source>
</evidence>
<dbReference type="EMBL" id="JBEPCU010000144">
    <property type="protein sequence ID" value="MER6977628.1"/>
    <property type="molecule type" value="Genomic_DNA"/>
</dbReference>
<gene>
    <name evidence="7" type="ORF">ABT317_11565</name>
</gene>
<proteinExistence type="inferred from homology"/>
<comment type="caution">
    <text evidence="7">The sequence shown here is derived from an EMBL/GenBank/DDBJ whole genome shotgun (WGS) entry which is preliminary data.</text>
</comment>
<evidence type="ECO:0000259" key="6">
    <source>
        <dbReference type="Pfam" id="PF02826"/>
    </source>
</evidence>
<keyword evidence="2 4" id="KW-0560">Oxidoreductase</keyword>
<comment type="similarity">
    <text evidence="1 4">Belongs to the D-isomer specific 2-hydroxyacid dehydrogenase family.</text>
</comment>
<dbReference type="PROSITE" id="PS00671">
    <property type="entry name" value="D_2_HYDROXYACID_DH_3"/>
    <property type="match status" value="1"/>
</dbReference>
<evidence type="ECO:0000256" key="2">
    <source>
        <dbReference type="ARBA" id="ARBA00023002"/>
    </source>
</evidence>
<evidence type="ECO:0000256" key="3">
    <source>
        <dbReference type="ARBA" id="ARBA00023027"/>
    </source>
</evidence>
<accession>A0ABV1W1Q1</accession>
<evidence type="ECO:0000313" key="8">
    <source>
        <dbReference type="Proteomes" id="UP001458415"/>
    </source>
</evidence>
<dbReference type="Proteomes" id="UP001458415">
    <property type="component" value="Unassembled WGS sequence"/>
</dbReference>
<dbReference type="InterPro" id="IPR006140">
    <property type="entry name" value="D-isomer_DH_NAD-bd"/>
</dbReference>
<dbReference type="RefSeq" id="WP_086723273.1">
    <property type="nucleotide sequence ID" value="NZ_MUBM01000024.1"/>
</dbReference>
<name>A0ABV1W1Q1_9ACTN</name>
<protein>
    <submittedName>
        <fullName evidence="7">C-terminal binding protein</fullName>
    </submittedName>
</protein>